<comment type="caution">
    <text evidence="1">The sequence shown here is derived from an EMBL/GenBank/DDBJ whole genome shotgun (WGS) entry which is preliminary data.</text>
</comment>
<evidence type="ECO:0000313" key="1">
    <source>
        <dbReference type="EMBL" id="MFK2874698.1"/>
    </source>
</evidence>
<reference evidence="1 2" key="1">
    <citation type="submission" date="2020-10" db="EMBL/GenBank/DDBJ databases">
        <title>Phylogeny of dyella-like bacteria.</title>
        <authorList>
            <person name="Fu J."/>
        </authorList>
    </citation>
    <scope>NUCLEOTIDE SEQUENCE [LARGE SCALE GENOMIC DNA]</scope>
    <source>
        <strain evidence="1 2">DHOB07</strain>
    </source>
</reference>
<gene>
    <name evidence="1" type="ORF">ISP13_14230</name>
</gene>
<organism evidence="1 2">
    <name type="scientific">Dyella lipolytica</name>
    <dbReference type="NCBI Taxonomy" id="1867835"/>
    <lineage>
        <taxon>Bacteria</taxon>
        <taxon>Pseudomonadati</taxon>
        <taxon>Pseudomonadota</taxon>
        <taxon>Gammaproteobacteria</taxon>
        <taxon>Lysobacterales</taxon>
        <taxon>Rhodanobacteraceae</taxon>
        <taxon>Dyella</taxon>
    </lineage>
</organism>
<accession>A0ABW8IYV5</accession>
<dbReference type="Proteomes" id="UP001620405">
    <property type="component" value="Unassembled WGS sequence"/>
</dbReference>
<dbReference type="RefSeq" id="WP_284396682.1">
    <property type="nucleotide sequence ID" value="NZ_BSNQ01000003.1"/>
</dbReference>
<protein>
    <submittedName>
        <fullName evidence="1">Uncharacterized protein</fullName>
    </submittedName>
</protein>
<keyword evidence="2" id="KW-1185">Reference proteome</keyword>
<dbReference type="EMBL" id="JADIKG010000013">
    <property type="protein sequence ID" value="MFK2874698.1"/>
    <property type="molecule type" value="Genomic_DNA"/>
</dbReference>
<proteinExistence type="predicted"/>
<sequence>MNHKPRTKVTNIRVDWSDPKLESLLRRSENWSLDNRGGHTPQDVEVYLGWSATVGRSARLVWERDQSVVVLTNFPIAKGEHVRLDKHLGDSIRTLWGVAVDGRESNREEDREQGLHVYWLQIR</sequence>
<name>A0ABW8IYV5_9GAMM</name>
<evidence type="ECO:0000313" key="2">
    <source>
        <dbReference type="Proteomes" id="UP001620405"/>
    </source>
</evidence>